<dbReference type="EMBL" id="BA000038">
    <property type="protein sequence ID" value="BAC97574.1"/>
    <property type="molecule type" value="Genomic_DNA"/>
</dbReference>
<accession>Q7MC39</accession>
<sequence length="174" mass="19583">MGRDYTRNSEADYRANLFNSFPVTVLIYNLVTFKQDYLLFLVIVKPIYFVCTCPYWVSTSSAGGLHPCIECAFIGGLKMNWFISRHAGAKQWAVEQGLEVDCFISHLDIAQIGEGDKVIGTLPVQIAASVCEKGARYFHLSLTVPEIWRGKELSLEQMKACQAKIEEFSVRICS</sequence>
<dbReference type="CDD" id="cd09743">
    <property type="entry name" value="Csx16_III-U"/>
    <property type="match status" value="1"/>
</dbReference>
<dbReference type="Pfam" id="PF09652">
    <property type="entry name" value="Cas_VVA1548"/>
    <property type="match status" value="1"/>
</dbReference>
<evidence type="ECO:0000256" key="1">
    <source>
        <dbReference type="SAM" id="Phobius"/>
    </source>
</evidence>
<dbReference type="InterPro" id="IPR013443">
    <property type="entry name" value="CRISPR-assoc_prot_Csx16"/>
</dbReference>
<protein>
    <submittedName>
        <fullName evidence="2">Uncharacterized protein</fullName>
    </submittedName>
</protein>
<dbReference type="KEGG" id="vvy:VVA1548"/>
<organism evidence="2 3">
    <name type="scientific">Vibrio vulnificus (strain YJ016)</name>
    <dbReference type="NCBI Taxonomy" id="196600"/>
    <lineage>
        <taxon>Bacteria</taxon>
        <taxon>Pseudomonadati</taxon>
        <taxon>Pseudomonadota</taxon>
        <taxon>Gammaproteobacteria</taxon>
        <taxon>Vibrionales</taxon>
        <taxon>Vibrionaceae</taxon>
        <taxon>Vibrio</taxon>
    </lineage>
</organism>
<evidence type="ECO:0000313" key="3">
    <source>
        <dbReference type="Proteomes" id="UP000002675"/>
    </source>
</evidence>
<proteinExistence type="predicted"/>
<gene>
    <name evidence="2" type="ordered locus">VVA1548</name>
</gene>
<keyword evidence="1" id="KW-0472">Membrane</keyword>
<keyword evidence="1" id="KW-0812">Transmembrane</keyword>
<dbReference type="AlphaFoldDB" id="Q7MC39"/>
<dbReference type="HOGENOM" id="CLU_1539407_0_0_6"/>
<name>Q7MC39_VIBVY</name>
<dbReference type="NCBIfam" id="TIGR02620">
    <property type="entry name" value="cas_VVA1548"/>
    <property type="match status" value="1"/>
</dbReference>
<dbReference type="Proteomes" id="UP000002675">
    <property type="component" value="Chromosome II"/>
</dbReference>
<keyword evidence="1" id="KW-1133">Transmembrane helix</keyword>
<reference evidence="2 3" key="1">
    <citation type="journal article" date="2003" name="Genome Res.">
        <title>Comparative genome analysis of Vibrio vulnificus, a marine pathogen.</title>
        <authorList>
            <person name="Chen C.Y."/>
            <person name="Wu K.M."/>
            <person name="Chang Y.C."/>
            <person name="Chang C.H."/>
            <person name="Tsai H.C."/>
            <person name="Liao T.L."/>
            <person name="Liu Y.M."/>
            <person name="Chen H.J."/>
            <person name="Shen A.B."/>
            <person name="Li J.C."/>
            <person name="Su T.L."/>
            <person name="Shao C.P."/>
            <person name="Lee C.T."/>
            <person name="Hor L.I."/>
            <person name="Tsai S.F."/>
        </authorList>
    </citation>
    <scope>NUCLEOTIDE SEQUENCE [LARGE SCALE GENOMIC DNA]</scope>
    <source>
        <strain evidence="2 3">YJ016</strain>
    </source>
</reference>
<evidence type="ECO:0000313" key="2">
    <source>
        <dbReference type="EMBL" id="BAC97574.1"/>
    </source>
</evidence>
<feature type="transmembrane region" description="Helical" evidence="1">
    <location>
        <begin position="37"/>
        <end position="57"/>
    </location>
</feature>